<dbReference type="AlphaFoldDB" id="A0A0C2TGZ6"/>
<evidence type="ECO:0000256" key="1">
    <source>
        <dbReference type="SAM" id="Phobius"/>
    </source>
</evidence>
<proteinExistence type="predicted"/>
<feature type="transmembrane region" description="Helical" evidence="1">
    <location>
        <begin position="130"/>
        <end position="154"/>
    </location>
</feature>
<protein>
    <submittedName>
        <fullName evidence="3">Uncharacterized protein</fullName>
    </submittedName>
</protein>
<feature type="transmembrane region" description="Helical" evidence="1">
    <location>
        <begin position="166"/>
        <end position="185"/>
    </location>
</feature>
<dbReference type="Proteomes" id="UP000054549">
    <property type="component" value="Unassembled WGS sequence"/>
</dbReference>
<keyword evidence="1" id="KW-0812">Transmembrane</keyword>
<sequence>MRKTSWAITFVSVAVLLTLVRLCASERLIRSTDVSHTKITIYYGLMEHCQLVEANLPDNQNNSNWYTLYECRKFPTSLFDGCEKENRTFCATWVTAGYAAELSAGFAALTTLTILFGVSSRARRRRMWRAVAGLLSLHVLLQIITFCVVTVAFYPNFERARFGLSYVFSMLTWVIGILTVAGVVVTGRSAEKGNRWAAGNRAYHTFD</sequence>
<keyword evidence="1" id="KW-0472">Membrane</keyword>
<accession>A0A0C2TGZ6</accession>
<organism evidence="3 4">
    <name type="scientific">Amanita muscaria (strain Koide BX008)</name>
    <dbReference type="NCBI Taxonomy" id="946122"/>
    <lineage>
        <taxon>Eukaryota</taxon>
        <taxon>Fungi</taxon>
        <taxon>Dikarya</taxon>
        <taxon>Basidiomycota</taxon>
        <taxon>Agaricomycotina</taxon>
        <taxon>Agaricomycetes</taxon>
        <taxon>Agaricomycetidae</taxon>
        <taxon>Agaricales</taxon>
        <taxon>Pluteineae</taxon>
        <taxon>Amanitaceae</taxon>
        <taxon>Amanita</taxon>
    </lineage>
</organism>
<keyword evidence="2" id="KW-0732">Signal</keyword>
<feature type="signal peptide" evidence="2">
    <location>
        <begin position="1"/>
        <end position="25"/>
    </location>
</feature>
<evidence type="ECO:0000256" key="2">
    <source>
        <dbReference type="SAM" id="SignalP"/>
    </source>
</evidence>
<feature type="transmembrane region" description="Helical" evidence="1">
    <location>
        <begin position="96"/>
        <end position="118"/>
    </location>
</feature>
<evidence type="ECO:0000313" key="4">
    <source>
        <dbReference type="Proteomes" id="UP000054549"/>
    </source>
</evidence>
<evidence type="ECO:0000313" key="3">
    <source>
        <dbReference type="EMBL" id="KIL66184.1"/>
    </source>
</evidence>
<keyword evidence="1" id="KW-1133">Transmembrane helix</keyword>
<name>A0A0C2TGZ6_AMAMK</name>
<dbReference type="EMBL" id="KN818237">
    <property type="protein sequence ID" value="KIL66184.1"/>
    <property type="molecule type" value="Genomic_DNA"/>
</dbReference>
<dbReference type="OrthoDB" id="61370at2759"/>
<keyword evidence="4" id="KW-1185">Reference proteome</keyword>
<feature type="chain" id="PRO_5002172170" evidence="2">
    <location>
        <begin position="26"/>
        <end position="207"/>
    </location>
</feature>
<dbReference type="HOGENOM" id="CLU_087383_0_0_1"/>
<reference evidence="3 4" key="1">
    <citation type="submission" date="2014-04" db="EMBL/GenBank/DDBJ databases">
        <title>Evolutionary Origins and Diversification of the Mycorrhizal Mutualists.</title>
        <authorList>
            <consortium name="DOE Joint Genome Institute"/>
            <consortium name="Mycorrhizal Genomics Consortium"/>
            <person name="Kohler A."/>
            <person name="Kuo A."/>
            <person name="Nagy L.G."/>
            <person name="Floudas D."/>
            <person name="Copeland A."/>
            <person name="Barry K.W."/>
            <person name="Cichocki N."/>
            <person name="Veneault-Fourrey C."/>
            <person name="LaButti K."/>
            <person name="Lindquist E.A."/>
            <person name="Lipzen A."/>
            <person name="Lundell T."/>
            <person name="Morin E."/>
            <person name="Murat C."/>
            <person name="Riley R."/>
            <person name="Ohm R."/>
            <person name="Sun H."/>
            <person name="Tunlid A."/>
            <person name="Henrissat B."/>
            <person name="Grigoriev I.V."/>
            <person name="Hibbett D.S."/>
            <person name="Martin F."/>
        </authorList>
    </citation>
    <scope>NUCLEOTIDE SEQUENCE [LARGE SCALE GENOMIC DNA]</scope>
    <source>
        <strain evidence="3 4">Koide BX008</strain>
    </source>
</reference>
<gene>
    <name evidence="3" type="ORF">M378DRAFT_75303</name>
</gene>
<dbReference type="InParanoid" id="A0A0C2TGZ6"/>